<evidence type="ECO:0000256" key="3">
    <source>
        <dbReference type="ARBA" id="ARBA00022801"/>
    </source>
</evidence>
<feature type="region of interest" description="Disordered" evidence="5">
    <location>
        <begin position="1"/>
        <end position="27"/>
    </location>
</feature>
<evidence type="ECO:0000256" key="2">
    <source>
        <dbReference type="ARBA" id="ARBA00022670"/>
    </source>
</evidence>
<feature type="domain" description="Peptidase S9 prolyl oligopeptidase catalytic" evidence="6">
    <location>
        <begin position="647"/>
        <end position="866"/>
    </location>
</feature>
<evidence type="ECO:0000256" key="5">
    <source>
        <dbReference type="SAM" id="MobiDB-lite"/>
    </source>
</evidence>
<name>A0A087AST8_9BIFI</name>
<dbReference type="eggNOG" id="COG1770">
    <property type="taxonomic scope" value="Bacteria"/>
</dbReference>
<dbReference type="InterPro" id="IPR023302">
    <property type="entry name" value="Pept_S9A_N"/>
</dbReference>
<evidence type="ECO:0000259" key="7">
    <source>
        <dbReference type="Pfam" id="PF02897"/>
    </source>
</evidence>
<dbReference type="InterPro" id="IPR029058">
    <property type="entry name" value="AB_hydrolase_fold"/>
</dbReference>
<feature type="compositionally biased region" description="Low complexity" evidence="5">
    <location>
        <begin position="509"/>
        <end position="534"/>
    </location>
</feature>
<dbReference type="Pfam" id="PF02897">
    <property type="entry name" value="Peptidase_S9_N"/>
    <property type="match status" value="1"/>
</dbReference>
<dbReference type="GO" id="GO:0004252">
    <property type="term" value="F:serine-type endopeptidase activity"/>
    <property type="evidence" value="ECO:0007669"/>
    <property type="project" value="UniProtKB-EC"/>
</dbReference>
<dbReference type="EMBL" id="JGYX01000001">
    <property type="protein sequence ID" value="KFI61838.1"/>
    <property type="molecule type" value="Genomic_DNA"/>
</dbReference>
<feature type="domain" description="Peptidase S9A N-terminal" evidence="7">
    <location>
        <begin position="45"/>
        <end position="330"/>
    </location>
</feature>
<gene>
    <name evidence="8" type="ORF">BIGA_0369</name>
</gene>
<evidence type="ECO:0000256" key="4">
    <source>
        <dbReference type="ARBA" id="ARBA00022825"/>
    </source>
</evidence>
<dbReference type="Pfam" id="PF00326">
    <property type="entry name" value="Peptidase_S9"/>
    <property type="match status" value="1"/>
</dbReference>
<accession>A0A087AST8</accession>
<dbReference type="PRINTS" id="PR00862">
    <property type="entry name" value="PROLIGOPTASE"/>
</dbReference>
<feature type="region of interest" description="Disordered" evidence="5">
    <location>
        <begin position="504"/>
        <end position="537"/>
    </location>
</feature>
<proteinExistence type="inferred from homology"/>
<dbReference type="GO" id="GO:0006508">
    <property type="term" value="P:proteolysis"/>
    <property type="evidence" value="ECO:0007669"/>
    <property type="project" value="UniProtKB-KW"/>
</dbReference>
<dbReference type="Proteomes" id="UP000029046">
    <property type="component" value="Unassembled WGS sequence"/>
</dbReference>
<comment type="caution">
    <text evidence="8">The sequence shown here is derived from an EMBL/GenBank/DDBJ whole genome shotgun (WGS) entry which is preliminary data.</text>
</comment>
<keyword evidence="4" id="KW-0720">Serine protease</keyword>
<protein>
    <submittedName>
        <fullName evidence="8">Protease II</fullName>
        <ecNumber evidence="8">3.4.21.83</ecNumber>
    </submittedName>
</protein>
<dbReference type="InterPro" id="IPR002470">
    <property type="entry name" value="Peptidase_S9A"/>
</dbReference>
<dbReference type="SUPFAM" id="SSF50993">
    <property type="entry name" value="Peptidase/esterase 'gauge' domain"/>
    <property type="match status" value="1"/>
</dbReference>
<reference evidence="8 9" key="1">
    <citation type="submission" date="2014-03" db="EMBL/GenBank/DDBJ databases">
        <title>Genomics of Bifidobacteria.</title>
        <authorList>
            <person name="Ventura M."/>
            <person name="Milani C."/>
            <person name="Lugli G.A."/>
        </authorList>
    </citation>
    <scope>NUCLEOTIDE SEQUENCE [LARGE SCALE GENOMIC DNA]</scope>
    <source>
        <strain evidence="8 9">LMG 11586</strain>
    </source>
</reference>
<keyword evidence="2 8" id="KW-0645">Protease</keyword>
<evidence type="ECO:0000259" key="6">
    <source>
        <dbReference type="Pfam" id="PF00326"/>
    </source>
</evidence>
<keyword evidence="9" id="KW-1185">Reference proteome</keyword>
<dbReference type="InterPro" id="IPR002471">
    <property type="entry name" value="Pept_S9_AS"/>
</dbReference>
<dbReference type="InterPro" id="IPR001375">
    <property type="entry name" value="Peptidase_S9_cat"/>
</dbReference>
<evidence type="ECO:0000313" key="8">
    <source>
        <dbReference type="EMBL" id="KFI61838.1"/>
    </source>
</evidence>
<feature type="compositionally biased region" description="Polar residues" evidence="5">
    <location>
        <begin position="1"/>
        <end position="19"/>
    </location>
</feature>
<comment type="similarity">
    <text evidence="1">Belongs to the peptidase S9A family.</text>
</comment>
<dbReference type="PROSITE" id="PS00708">
    <property type="entry name" value="PRO_ENDOPEP_SER"/>
    <property type="match status" value="1"/>
</dbReference>
<dbReference type="Gene3D" id="2.130.10.120">
    <property type="entry name" value="Prolyl oligopeptidase, N-terminal domain"/>
    <property type="match status" value="1"/>
</dbReference>
<sequence>MIQEQQGAASAAVNETAQTMPYPDGPAVHATMERGVSSENVASMPPIARREPVARTHHGDTFLDPYAWMKNKDSAEVRDYVAAQNAYGEQCTAALGPLRDTLFNELTSRIQQTDMSVPTRMDGYWYFTRTREGSQYAVQCRLPIRGEDDWTPPRIDPLSEPGSMPGEQVVFDTNREAEGHDFFQVGGMDLSRDGRWMLYGVDTRGDERYDFRIRDLQSGTELPEVLEGIAGACITPDAQWVFYTVLDDAWRPCAVRRHKVGTLVSDDVEVFREHDERFWLGVGLSFDERNIVIGTGSKTTTEVLMLPAETPEGEFRAFIPREPDIEYDVSFARFEGAGEDGADIPLAVVYHNAFNPNFEIDVIDMRLHEPPYRLGEGVCIAQGSPYGCEQGDRVEPGASAKPIGTAYRNPSNPAILQGARGLGIEGIALHRHYVALSYRADGMTHLGVMTKRDAAEDFLAGRPWRFRELLPPALEGDWDVPDSGVAAPAGNSDSLDSDTCFTGCFTQHSPSDPSGASSPSDSADASDSSGSSEDGLPDVTRRLYTIAAGGNPTYEAPRMRYTFSGYTRPGELHEFDPVTGEDLLLKRARVLGDFDPCNYMERRMWITARDGERIPVSLVWRRGVTLDHLPMFVTGYGAYEISSDPGFSVARLSMLDRGVLYAVPHIRGGGEMGRAWYEQGRRLSKRHSFEDFVDAVAALQDAGLADPERTVAVGGSAGGLLMGAVANLAPERFSGIEADVPFVDALTSILDPSLPLTVTEWDEWGDPLHDPEVYRYMKSYTPYENAPESPDDPRVAHFPKILITTSMNDTRVLVVEPLKWMARLQAAGVDVIAKIEVEAGHGGTTGRYKQWKEVSFENAWCLRTMGVA</sequence>
<dbReference type="EC" id="3.4.21.83" evidence="8"/>
<evidence type="ECO:0000313" key="9">
    <source>
        <dbReference type="Proteomes" id="UP000029046"/>
    </source>
</evidence>
<keyword evidence="3 8" id="KW-0378">Hydrolase</keyword>
<evidence type="ECO:0000256" key="1">
    <source>
        <dbReference type="ARBA" id="ARBA00005228"/>
    </source>
</evidence>
<dbReference type="InterPro" id="IPR051543">
    <property type="entry name" value="Serine_Peptidase_S9A"/>
</dbReference>
<dbReference type="AlphaFoldDB" id="A0A087AST8"/>
<dbReference type="PANTHER" id="PTHR11757">
    <property type="entry name" value="PROTEASE FAMILY S9A OLIGOPEPTIDASE"/>
    <property type="match status" value="1"/>
</dbReference>
<dbReference type="Gene3D" id="3.40.50.1820">
    <property type="entry name" value="alpha/beta hydrolase"/>
    <property type="match status" value="1"/>
</dbReference>
<dbReference type="PANTHER" id="PTHR11757:SF19">
    <property type="entry name" value="PROLYL ENDOPEPTIDASE-LIKE"/>
    <property type="match status" value="1"/>
</dbReference>
<organism evidence="8 9">
    <name type="scientific">Bifidobacterium pullorum subsp. gallinarum</name>
    <dbReference type="NCBI Taxonomy" id="78344"/>
    <lineage>
        <taxon>Bacteria</taxon>
        <taxon>Bacillati</taxon>
        <taxon>Actinomycetota</taxon>
        <taxon>Actinomycetes</taxon>
        <taxon>Bifidobacteriales</taxon>
        <taxon>Bifidobacteriaceae</taxon>
        <taxon>Bifidobacterium</taxon>
    </lineage>
</organism>
<dbReference type="SUPFAM" id="SSF53474">
    <property type="entry name" value="alpha/beta-Hydrolases"/>
    <property type="match status" value="1"/>
</dbReference>